<dbReference type="GO" id="GO:0003676">
    <property type="term" value="F:nucleic acid binding"/>
    <property type="evidence" value="ECO:0007669"/>
    <property type="project" value="InterPro"/>
</dbReference>
<dbReference type="AlphaFoldDB" id="A0A1Q3CXK0"/>
<reference evidence="3" key="1">
    <citation type="submission" date="2016-04" db="EMBL/GenBank/DDBJ databases">
        <title>Cephalotus genome sequencing.</title>
        <authorList>
            <person name="Fukushima K."/>
            <person name="Hasebe M."/>
            <person name="Fang X."/>
        </authorList>
    </citation>
    <scope>NUCLEOTIDE SEQUENCE [LARGE SCALE GENOMIC DNA]</scope>
    <source>
        <strain evidence="3">cv. St1</strain>
    </source>
</reference>
<name>A0A1Q3CXK0_CEPFO</name>
<dbReference type="EMBL" id="BDDD01003412">
    <property type="protein sequence ID" value="GAV84970.1"/>
    <property type="molecule type" value="Genomic_DNA"/>
</dbReference>
<dbReference type="CDD" id="cd09279">
    <property type="entry name" value="RNase_HI_like"/>
    <property type="match status" value="1"/>
</dbReference>
<dbReference type="Pfam" id="PF13456">
    <property type="entry name" value="RVT_3"/>
    <property type="match status" value="1"/>
</dbReference>
<dbReference type="Gene3D" id="3.30.420.10">
    <property type="entry name" value="Ribonuclease H-like superfamily/Ribonuclease H"/>
    <property type="match status" value="1"/>
</dbReference>
<dbReference type="InterPro" id="IPR012337">
    <property type="entry name" value="RNaseH-like_sf"/>
</dbReference>
<accession>A0A1Q3CXK0</accession>
<organism evidence="2 3">
    <name type="scientific">Cephalotus follicularis</name>
    <name type="common">Albany pitcher plant</name>
    <dbReference type="NCBI Taxonomy" id="3775"/>
    <lineage>
        <taxon>Eukaryota</taxon>
        <taxon>Viridiplantae</taxon>
        <taxon>Streptophyta</taxon>
        <taxon>Embryophyta</taxon>
        <taxon>Tracheophyta</taxon>
        <taxon>Spermatophyta</taxon>
        <taxon>Magnoliopsida</taxon>
        <taxon>eudicotyledons</taxon>
        <taxon>Gunneridae</taxon>
        <taxon>Pentapetalae</taxon>
        <taxon>rosids</taxon>
        <taxon>fabids</taxon>
        <taxon>Oxalidales</taxon>
        <taxon>Cephalotaceae</taxon>
        <taxon>Cephalotus</taxon>
    </lineage>
</organism>
<dbReference type="PANTHER" id="PTHR48475:SF2">
    <property type="entry name" value="RIBONUCLEASE H"/>
    <property type="match status" value="1"/>
</dbReference>
<dbReference type="GO" id="GO:0004523">
    <property type="term" value="F:RNA-DNA hybrid ribonuclease activity"/>
    <property type="evidence" value="ECO:0007669"/>
    <property type="project" value="InterPro"/>
</dbReference>
<dbReference type="PANTHER" id="PTHR48475">
    <property type="entry name" value="RIBONUCLEASE H"/>
    <property type="match status" value="1"/>
</dbReference>
<sequence length="130" mass="14806">NNATEYESLLVGLKLAKNMGEENVRVYSDSQLVLNQLDGSYEARELLMARYLNKVKNIVKQFRAFKIIQIPRESNLQADTLSKLATMGASSMGKPMFWEVLKRPSIEETEDVMCVKESPRCPGWTRIFAS</sequence>
<gene>
    <name evidence="2" type="ORF">CFOL_v3_28410</name>
</gene>
<dbReference type="InterPro" id="IPR002156">
    <property type="entry name" value="RNaseH_domain"/>
</dbReference>
<comment type="caution">
    <text evidence="2">The sequence shown here is derived from an EMBL/GenBank/DDBJ whole genome shotgun (WGS) entry which is preliminary data.</text>
</comment>
<proteinExistence type="predicted"/>
<dbReference type="InParanoid" id="A0A1Q3CXK0"/>
<keyword evidence="3" id="KW-1185">Reference proteome</keyword>
<evidence type="ECO:0000313" key="3">
    <source>
        <dbReference type="Proteomes" id="UP000187406"/>
    </source>
</evidence>
<dbReference type="STRING" id="3775.A0A1Q3CXK0"/>
<feature type="domain" description="RNase H type-1" evidence="1">
    <location>
        <begin position="4"/>
        <end position="85"/>
    </location>
</feature>
<protein>
    <submittedName>
        <fullName evidence="2">RVT_3 domain-containing protein</fullName>
    </submittedName>
</protein>
<dbReference type="Proteomes" id="UP000187406">
    <property type="component" value="Unassembled WGS sequence"/>
</dbReference>
<dbReference type="SUPFAM" id="SSF53098">
    <property type="entry name" value="Ribonuclease H-like"/>
    <property type="match status" value="1"/>
</dbReference>
<dbReference type="InterPro" id="IPR036397">
    <property type="entry name" value="RNaseH_sf"/>
</dbReference>
<evidence type="ECO:0000259" key="1">
    <source>
        <dbReference type="Pfam" id="PF13456"/>
    </source>
</evidence>
<feature type="non-terminal residue" evidence="2">
    <location>
        <position position="1"/>
    </location>
</feature>
<dbReference type="OrthoDB" id="1746168at2759"/>
<evidence type="ECO:0000313" key="2">
    <source>
        <dbReference type="EMBL" id="GAV84970.1"/>
    </source>
</evidence>